<proteinExistence type="inferred from homology"/>
<evidence type="ECO:0000256" key="7">
    <source>
        <dbReference type="SAM" id="MobiDB-lite"/>
    </source>
</evidence>
<evidence type="ECO:0000256" key="1">
    <source>
        <dbReference type="ARBA" id="ARBA00004123"/>
    </source>
</evidence>
<evidence type="ECO:0000256" key="2">
    <source>
        <dbReference type="ARBA" id="ARBA00006898"/>
    </source>
</evidence>
<dbReference type="SUPFAM" id="SSF47819">
    <property type="entry name" value="HRDC-like"/>
    <property type="match status" value="1"/>
</dbReference>
<evidence type="ECO:0000256" key="4">
    <source>
        <dbReference type="ARBA" id="ARBA00022478"/>
    </source>
</evidence>
<feature type="compositionally biased region" description="Acidic residues" evidence="7">
    <location>
        <begin position="124"/>
        <end position="142"/>
    </location>
</feature>
<dbReference type="InterPro" id="IPR006590">
    <property type="entry name" value="RNA_pol_Rpb4/RPC9_core"/>
</dbReference>
<evidence type="ECO:0000256" key="6">
    <source>
        <dbReference type="ARBA" id="ARBA00023242"/>
    </source>
</evidence>
<organism evidence="9 10">
    <name type="scientific">Basidiobolus ranarum</name>
    <dbReference type="NCBI Taxonomy" id="34480"/>
    <lineage>
        <taxon>Eukaryota</taxon>
        <taxon>Fungi</taxon>
        <taxon>Fungi incertae sedis</taxon>
        <taxon>Zoopagomycota</taxon>
        <taxon>Entomophthoromycotina</taxon>
        <taxon>Basidiobolomycetes</taxon>
        <taxon>Basidiobolales</taxon>
        <taxon>Basidiobolaceae</taxon>
        <taxon>Basidiobolus</taxon>
    </lineage>
</organism>
<evidence type="ECO:0000256" key="5">
    <source>
        <dbReference type="ARBA" id="ARBA00023163"/>
    </source>
</evidence>
<dbReference type="InterPro" id="IPR038324">
    <property type="entry name" value="Rpb4/RPC9_sf"/>
</dbReference>
<dbReference type="PANTHER" id="PTHR15561:SF0">
    <property type="entry name" value="DNA-DIRECTED RNA POLYMERASE III SUBUNIT RPC9"/>
    <property type="match status" value="1"/>
</dbReference>
<accession>A0ABR2X1Z2</accession>
<reference evidence="9 10" key="1">
    <citation type="submission" date="2023-04" db="EMBL/GenBank/DDBJ databases">
        <title>Genome of Basidiobolus ranarum AG-B5.</title>
        <authorList>
            <person name="Stajich J.E."/>
            <person name="Carter-House D."/>
            <person name="Gryganskyi A."/>
        </authorList>
    </citation>
    <scope>NUCLEOTIDE SEQUENCE [LARGE SCALE GENOMIC DNA]</scope>
    <source>
        <strain evidence="9 10">AG-B5</strain>
    </source>
</reference>
<dbReference type="Gene3D" id="1.20.1250.40">
    <property type="match status" value="1"/>
</dbReference>
<name>A0ABR2X1Z2_9FUNG</name>
<dbReference type="EMBL" id="JASJQH010000054">
    <property type="protein sequence ID" value="KAK9767783.1"/>
    <property type="molecule type" value="Genomic_DNA"/>
</dbReference>
<keyword evidence="6" id="KW-0539">Nucleus</keyword>
<keyword evidence="5" id="KW-0804">Transcription</keyword>
<evidence type="ECO:0000256" key="3">
    <source>
        <dbReference type="ARBA" id="ARBA00016672"/>
    </source>
</evidence>
<dbReference type="InterPro" id="IPR038846">
    <property type="entry name" value="RPC9"/>
</dbReference>
<evidence type="ECO:0000313" key="9">
    <source>
        <dbReference type="EMBL" id="KAK9767783.1"/>
    </source>
</evidence>
<comment type="subcellular location">
    <subcellularLocation>
        <location evidence="1">Nucleus</location>
    </subcellularLocation>
</comment>
<dbReference type="SMART" id="SM00657">
    <property type="entry name" value="RPOL4c"/>
    <property type="match status" value="1"/>
</dbReference>
<dbReference type="Proteomes" id="UP001479436">
    <property type="component" value="Unassembled WGS sequence"/>
</dbReference>
<dbReference type="InterPro" id="IPR010997">
    <property type="entry name" value="HRDC-like_sf"/>
</dbReference>
<dbReference type="PANTHER" id="PTHR15561">
    <property type="entry name" value="CALCITONIN GENE-RELATED PEPTIDE-RECEPTOR COMPONENT PROTEIN"/>
    <property type="match status" value="1"/>
</dbReference>
<comment type="caution">
    <text evidence="9">The sequence shown here is derived from an EMBL/GenBank/DDBJ whole genome shotgun (WGS) entry which is preliminary data.</text>
</comment>
<keyword evidence="4" id="KW-0240">DNA-directed RNA polymerase</keyword>
<evidence type="ECO:0000313" key="10">
    <source>
        <dbReference type="Proteomes" id="UP001479436"/>
    </source>
</evidence>
<protein>
    <recommendedName>
        <fullName evidence="3">DNA-directed RNA polymerase III subunit RPC9</fullName>
    </recommendedName>
</protein>
<feature type="region of interest" description="Disordered" evidence="7">
    <location>
        <begin position="118"/>
        <end position="142"/>
    </location>
</feature>
<sequence>MEIVETRSALLSNFEVLSLLKEQETERKQQAQHKLPENLLTVEFEVLQFLGETACATQSQEQLTNFLEAVKSYGLTRAEKLQILNLRPRSAVEIHLLIEECEERFSQERLEELIQLVKKTLPRDDDDDDNEVDEENDDQMEE</sequence>
<dbReference type="Pfam" id="PF03874">
    <property type="entry name" value="RNA_pol_Rpb4"/>
    <property type="match status" value="1"/>
</dbReference>
<keyword evidence="10" id="KW-1185">Reference proteome</keyword>
<evidence type="ECO:0000259" key="8">
    <source>
        <dbReference type="SMART" id="SM00657"/>
    </source>
</evidence>
<comment type="similarity">
    <text evidence="2">Belongs to the eukaryotic RPC9 RNA polymerase subunit family.</text>
</comment>
<feature type="domain" description="RNA polymerase Rpb4/RPC9 core" evidence="8">
    <location>
        <begin position="1"/>
        <end position="124"/>
    </location>
</feature>
<gene>
    <name evidence="9" type="ORF">K7432_002119</name>
</gene>
<dbReference type="InterPro" id="IPR005574">
    <property type="entry name" value="Rpb4/RPC9"/>
</dbReference>